<organism evidence="1 2">
    <name type="scientific">Candidatus Nealsonbacteria bacterium CG09_land_8_20_14_0_10_42_14</name>
    <dbReference type="NCBI Taxonomy" id="1974707"/>
    <lineage>
        <taxon>Bacteria</taxon>
        <taxon>Candidatus Nealsoniibacteriota</taxon>
    </lineage>
</organism>
<name>A0A2H0WXV5_9BACT</name>
<reference evidence="2" key="1">
    <citation type="submission" date="2017-09" db="EMBL/GenBank/DDBJ databases">
        <title>Depth-based differentiation of microbial function through sediment-hosted aquifers and enrichment of novel symbionts in the deep terrestrial subsurface.</title>
        <authorList>
            <person name="Probst A.J."/>
            <person name="Ladd B."/>
            <person name="Jarett J.K."/>
            <person name="Geller-Mcgrath D.E."/>
            <person name="Sieber C.M.K."/>
            <person name="Emerson J.B."/>
            <person name="Anantharaman K."/>
            <person name="Thomas B.C."/>
            <person name="Malmstrom R."/>
            <person name="Stieglmeier M."/>
            <person name="Klingl A."/>
            <person name="Woyke T."/>
            <person name="Ryan C.M."/>
            <person name="Banfield J.F."/>
        </authorList>
    </citation>
    <scope>NUCLEOTIDE SEQUENCE [LARGE SCALE GENOMIC DNA]</scope>
</reference>
<evidence type="ECO:0000313" key="1">
    <source>
        <dbReference type="EMBL" id="PIS17445.1"/>
    </source>
</evidence>
<accession>A0A2H0WXV5</accession>
<dbReference type="Proteomes" id="UP000229675">
    <property type="component" value="Unassembled WGS sequence"/>
</dbReference>
<proteinExistence type="predicted"/>
<protein>
    <submittedName>
        <fullName evidence="1">Uncharacterized protein</fullName>
    </submittedName>
</protein>
<dbReference type="InterPro" id="IPR023165">
    <property type="entry name" value="rRNA_Ade_diMease-like_C"/>
</dbReference>
<evidence type="ECO:0000313" key="2">
    <source>
        <dbReference type="Proteomes" id="UP000229675"/>
    </source>
</evidence>
<sequence length="59" mass="7091">MVIFISILFYHKLNNLSKGLKTDKKKVEKWLLRNKIRPTQRAETLSIDDWLNLTKDFKT</sequence>
<gene>
    <name evidence="1" type="ORF">COT59_00620</name>
</gene>
<dbReference type="Gene3D" id="1.10.8.100">
    <property type="entry name" value="Ribosomal RNA adenine dimethylase-like, domain 2"/>
    <property type="match status" value="1"/>
</dbReference>
<dbReference type="EMBL" id="PEZD01000015">
    <property type="protein sequence ID" value="PIS17445.1"/>
    <property type="molecule type" value="Genomic_DNA"/>
</dbReference>
<dbReference type="AlphaFoldDB" id="A0A2H0WXV5"/>
<comment type="caution">
    <text evidence="1">The sequence shown here is derived from an EMBL/GenBank/DDBJ whole genome shotgun (WGS) entry which is preliminary data.</text>
</comment>